<dbReference type="SMART" id="SM00388">
    <property type="entry name" value="HisKA"/>
    <property type="match status" value="1"/>
</dbReference>
<dbReference type="InterPro" id="IPR036097">
    <property type="entry name" value="HisK_dim/P_sf"/>
</dbReference>
<feature type="domain" description="PAS" evidence="10">
    <location>
        <begin position="271"/>
        <end position="301"/>
    </location>
</feature>
<feature type="domain" description="HAMP" evidence="11">
    <location>
        <begin position="204"/>
        <end position="257"/>
    </location>
</feature>
<organism evidence="12 13">
    <name type="scientific">Luteolibacter pohnpeiensis</name>
    <dbReference type="NCBI Taxonomy" id="454153"/>
    <lineage>
        <taxon>Bacteria</taxon>
        <taxon>Pseudomonadati</taxon>
        <taxon>Verrucomicrobiota</taxon>
        <taxon>Verrucomicrobiia</taxon>
        <taxon>Verrucomicrobiales</taxon>
        <taxon>Verrucomicrobiaceae</taxon>
        <taxon>Luteolibacter</taxon>
    </lineage>
</organism>
<dbReference type="RefSeq" id="WP_200271671.1">
    <property type="nucleotide sequence ID" value="NZ_JAENIJ010000022.1"/>
</dbReference>
<dbReference type="InterPro" id="IPR035965">
    <property type="entry name" value="PAS-like_dom_sf"/>
</dbReference>
<dbReference type="InterPro" id="IPR050736">
    <property type="entry name" value="Sensor_HK_Regulatory"/>
</dbReference>
<keyword evidence="5" id="KW-0808">Transferase</keyword>
<proteinExistence type="predicted"/>
<evidence type="ECO:0000256" key="4">
    <source>
        <dbReference type="ARBA" id="ARBA00022553"/>
    </source>
</evidence>
<dbReference type="CDD" id="cd00082">
    <property type="entry name" value="HisKA"/>
    <property type="match status" value="1"/>
</dbReference>
<dbReference type="Pfam" id="PF02518">
    <property type="entry name" value="HATPase_c"/>
    <property type="match status" value="1"/>
</dbReference>
<evidence type="ECO:0000256" key="6">
    <source>
        <dbReference type="ARBA" id="ARBA00022777"/>
    </source>
</evidence>
<dbReference type="SUPFAM" id="SSF47384">
    <property type="entry name" value="Homodimeric domain of signal transducing histidine kinase"/>
    <property type="match status" value="1"/>
</dbReference>
<dbReference type="PANTHER" id="PTHR43711">
    <property type="entry name" value="TWO-COMPONENT HISTIDINE KINASE"/>
    <property type="match status" value="1"/>
</dbReference>
<dbReference type="InterPro" id="IPR003661">
    <property type="entry name" value="HisK_dim/P_dom"/>
</dbReference>
<evidence type="ECO:0000259" key="11">
    <source>
        <dbReference type="PROSITE" id="PS50885"/>
    </source>
</evidence>
<evidence type="ECO:0000313" key="13">
    <source>
        <dbReference type="Proteomes" id="UP000603141"/>
    </source>
</evidence>
<gene>
    <name evidence="12" type="ORF">JIN85_13720</name>
</gene>
<dbReference type="SUPFAM" id="SSF55874">
    <property type="entry name" value="ATPase domain of HSP90 chaperone/DNA topoisomerase II/histidine kinase"/>
    <property type="match status" value="1"/>
</dbReference>
<dbReference type="SMART" id="SM00304">
    <property type="entry name" value="HAMP"/>
    <property type="match status" value="1"/>
</dbReference>
<dbReference type="Pfam" id="PF00512">
    <property type="entry name" value="HisKA"/>
    <property type="match status" value="1"/>
</dbReference>
<dbReference type="GO" id="GO:0000155">
    <property type="term" value="F:phosphorelay sensor kinase activity"/>
    <property type="evidence" value="ECO:0007669"/>
    <property type="project" value="InterPro"/>
</dbReference>
<evidence type="ECO:0000256" key="8">
    <source>
        <dbReference type="SAM" id="Phobius"/>
    </source>
</evidence>
<dbReference type="InterPro" id="IPR005467">
    <property type="entry name" value="His_kinase_dom"/>
</dbReference>
<evidence type="ECO:0000313" key="12">
    <source>
        <dbReference type="EMBL" id="MBK1883480.1"/>
    </source>
</evidence>
<comment type="subcellular location">
    <subcellularLocation>
        <location evidence="2">Membrane</location>
    </subcellularLocation>
</comment>
<dbReference type="Pfam" id="PF00672">
    <property type="entry name" value="HAMP"/>
    <property type="match status" value="1"/>
</dbReference>
<dbReference type="CDD" id="cd00075">
    <property type="entry name" value="HATPase"/>
    <property type="match status" value="1"/>
</dbReference>
<evidence type="ECO:0000256" key="2">
    <source>
        <dbReference type="ARBA" id="ARBA00004370"/>
    </source>
</evidence>
<keyword evidence="6" id="KW-0418">Kinase</keyword>
<dbReference type="PROSITE" id="PS50885">
    <property type="entry name" value="HAMP"/>
    <property type="match status" value="1"/>
</dbReference>
<accession>A0A934S5I2</accession>
<evidence type="ECO:0000256" key="7">
    <source>
        <dbReference type="ARBA" id="ARBA00023012"/>
    </source>
</evidence>
<dbReference type="InterPro" id="IPR036890">
    <property type="entry name" value="HATPase_C_sf"/>
</dbReference>
<evidence type="ECO:0000256" key="5">
    <source>
        <dbReference type="ARBA" id="ARBA00022679"/>
    </source>
</evidence>
<dbReference type="GO" id="GO:0016020">
    <property type="term" value="C:membrane"/>
    <property type="evidence" value="ECO:0007669"/>
    <property type="project" value="UniProtKB-SubCell"/>
</dbReference>
<dbReference type="PANTHER" id="PTHR43711:SF1">
    <property type="entry name" value="HISTIDINE KINASE 1"/>
    <property type="match status" value="1"/>
</dbReference>
<evidence type="ECO:0000259" key="9">
    <source>
        <dbReference type="PROSITE" id="PS50109"/>
    </source>
</evidence>
<dbReference type="Pfam" id="PF13188">
    <property type="entry name" value="PAS_8"/>
    <property type="match status" value="1"/>
</dbReference>
<dbReference type="SUPFAM" id="SSF55785">
    <property type="entry name" value="PYP-like sensor domain (PAS domain)"/>
    <property type="match status" value="1"/>
</dbReference>
<dbReference type="InterPro" id="IPR003594">
    <property type="entry name" value="HATPase_dom"/>
</dbReference>
<dbReference type="PROSITE" id="PS50109">
    <property type="entry name" value="HIS_KIN"/>
    <property type="match status" value="1"/>
</dbReference>
<dbReference type="InterPro" id="IPR004358">
    <property type="entry name" value="Sig_transdc_His_kin-like_C"/>
</dbReference>
<dbReference type="InterPro" id="IPR000014">
    <property type="entry name" value="PAS"/>
</dbReference>
<comment type="catalytic activity">
    <reaction evidence="1">
        <text>ATP + protein L-histidine = ADP + protein N-phospho-L-histidine.</text>
        <dbReference type="EC" id="2.7.13.3"/>
    </reaction>
</comment>
<reference evidence="12" key="1">
    <citation type="submission" date="2021-01" db="EMBL/GenBank/DDBJ databases">
        <title>Modified the classification status of verrucomicrobia.</title>
        <authorList>
            <person name="Feng X."/>
        </authorList>
    </citation>
    <scope>NUCLEOTIDE SEQUENCE</scope>
    <source>
        <strain evidence="12">KCTC 22041</strain>
    </source>
</reference>
<dbReference type="CDD" id="cd06225">
    <property type="entry name" value="HAMP"/>
    <property type="match status" value="1"/>
</dbReference>
<dbReference type="EMBL" id="JAENIJ010000022">
    <property type="protein sequence ID" value="MBK1883480.1"/>
    <property type="molecule type" value="Genomic_DNA"/>
</dbReference>
<dbReference type="PROSITE" id="PS50112">
    <property type="entry name" value="PAS"/>
    <property type="match status" value="1"/>
</dbReference>
<dbReference type="AlphaFoldDB" id="A0A934S5I2"/>
<feature type="transmembrane region" description="Helical" evidence="8">
    <location>
        <begin position="6"/>
        <end position="28"/>
    </location>
</feature>
<keyword evidence="7" id="KW-0902">Two-component regulatory system</keyword>
<comment type="caution">
    <text evidence="12">The sequence shown here is derived from an EMBL/GenBank/DDBJ whole genome shotgun (WGS) entry which is preliminary data.</text>
</comment>
<keyword evidence="4" id="KW-0597">Phosphoprotein</keyword>
<keyword evidence="8" id="KW-0812">Transmembrane</keyword>
<dbReference type="Gene3D" id="6.10.340.10">
    <property type="match status" value="1"/>
</dbReference>
<keyword evidence="13" id="KW-1185">Reference proteome</keyword>
<dbReference type="Proteomes" id="UP000603141">
    <property type="component" value="Unassembled WGS sequence"/>
</dbReference>
<sequence length="605" mass="68173">MLRVRLFYGLLTLVVLLWAVGATALLLMRDASKNYERRLEKNYNAISTAQGIRTITSTINSRYLPVLAGPPRAEGPERTSYDTIYSELDSRLATLKEEASHESNWDDAITRLENSIQAYSDGYEKYFGGGVTERDERELLLVFIANQTQQLTSNADTIVSLAEEKLFSGTRQLREESRKDVYFVTTLVLLGTTIAILIYSQLVHHMVDPIVGLKHSIEEVRNGNFELSLPTPTPGSEFGSVVSAFNDMAHELRIHRGETDEHIKRASLVNRAILEAIPSPLFVLGDDGRILQINPSAERLTESLGVSGRLPLKIQKIMDRCKEEGSHFLPEDPREALLFRINEEEFFYLPRIFRFISEDQTRSGWAVLLHNVSRIRWLDDMKTNLLSTVSHEIKTPLTGIRMVLHLLLEEKSLKLDPMQHTMVTSANEDCERLLVTLNTLLDLSRAESGTTYLARVPVQLAESLNRAARLYKSAASAKDIVIDVELPELELPEAYADPLRLDEVLNNLISNAIKHSPSGSTITLRLSKPEAEFLRVSVIDQGDGVPEEFQGRIFERFFRASDESIDGVGLGLFISREIIRAHEGRIGLLDRTNDETVFYIDVPIA</sequence>
<evidence type="ECO:0000256" key="1">
    <source>
        <dbReference type="ARBA" id="ARBA00000085"/>
    </source>
</evidence>
<feature type="transmembrane region" description="Helical" evidence="8">
    <location>
        <begin position="181"/>
        <end position="199"/>
    </location>
</feature>
<dbReference type="SUPFAM" id="SSF158472">
    <property type="entry name" value="HAMP domain-like"/>
    <property type="match status" value="1"/>
</dbReference>
<evidence type="ECO:0000256" key="3">
    <source>
        <dbReference type="ARBA" id="ARBA00012438"/>
    </source>
</evidence>
<keyword evidence="8" id="KW-0472">Membrane</keyword>
<dbReference type="PRINTS" id="PR00344">
    <property type="entry name" value="BCTRLSENSOR"/>
</dbReference>
<dbReference type="InterPro" id="IPR003660">
    <property type="entry name" value="HAMP_dom"/>
</dbReference>
<evidence type="ECO:0000259" key="10">
    <source>
        <dbReference type="PROSITE" id="PS50112"/>
    </source>
</evidence>
<dbReference type="SMART" id="SM00387">
    <property type="entry name" value="HATPase_c"/>
    <property type="match status" value="1"/>
</dbReference>
<dbReference type="Gene3D" id="1.10.287.130">
    <property type="match status" value="1"/>
</dbReference>
<dbReference type="Gene3D" id="3.30.565.10">
    <property type="entry name" value="Histidine kinase-like ATPase, C-terminal domain"/>
    <property type="match status" value="1"/>
</dbReference>
<protein>
    <recommendedName>
        <fullName evidence="3">histidine kinase</fullName>
        <ecNumber evidence="3">2.7.13.3</ecNumber>
    </recommendedName>
</protein>
<name>A0A934S5I2_9BACT</name>
<keyword evidence="8" id="KW-1133">Transmembrane helix</keyword>
<dbReference type="EC" id="2.7.13.3" evidence="3"/>
<feature type="domain" description="Histidine kinase" evidence="9">
    <location>
        <begin position="388"/>
        <end position="605"/>
    </location>
</feature>